<evidence type="ECO:0000259" key="3">
    <source>
        <dbReference type="PROSITE" id="PS50977"/>
    </source>
</evidence>
<evidence type="ECO:0000313" key="5">
    <source>
        <dbReference type="Proteomes" id="UP000760668"/>
    </source>
</evidence>
<dbReference type="AlphaFoldDB" id="A0A921MN41"/>
<dbReference type="EMBL" id="DYUC01000089">
    <property type="protein sequence ID" value="HJG87151.1"/>
    <property type="molecule type" value="Genomic_DNA"/>
</dbReference>
<proteinExistence type="predicted"/>
<sequence length="195" mass="22678">MYRNRTKEKLYRALYKLATDRPVAEVSVSKLVSTAGVNRSTFYYHFESTQAVLEEMISDFCKQYLRILSIPPGETAHSISSEHQQKLEDEVCAYVASTSDDIRFFLSTHNYLTFRKQFFLCFQGYCRDHQVVQTLPGGKVRPLKRGVVYDYYLRMLAAQLLEILEYWAERNFSEGPEDFIHLFDALHSSTISLQG</sequence>
<dbReference type="PROSITE" id="PS50977">
    <property type="entry name" value="HTH_TETR_2"/>
    <property type="match status" value="1"/>
</dbReference>
<dbReference type="PANTHER" id="PTHR43479:SF11">
    <property type="entry name" value="ACREF_ENVCD OPERON REPRESSOR-RELATED"/>
    <property type="match status" value="1"/>
</dbReference>
<dbReference type="RefSeq" id="WP_295368874.1">
    <property type="nucleotide sequence ID" value="NZ_DYUC01000089.1"/>
</dbReference>
<dbReference type="Gene3D" id="1.10.357.10">
    <property type="entry name" value="Tetracycline Repressor, domain 2"/>
    <property type="match status" value="1"/>
</dbReference>
<dbReference type="Pfam" id="PF00440">
    <property type="entry name" value="TetR_N"/>
    <property type="match status" value="1"/>
</dbReference>
<feature type="DNA-binding region" description="H-T-H motif" evidence="2">
    <location>
        <begin position="27"/>
        <end position="46"/>
    </location>
</feature>
<evidence type="ECO:0000256" key="2">
    <source>
        <dbReference type="PROSITE-ProRule" id="PRU00335"/>
    </source>
</evidence>
<organism evidence="4 5">
    <name type="scientific">Pseudoflavonifractor capillosus</name>
    <dbReference type="NCBI Taxonomy" id="106588"/>
    <lineage>
        <taxon>Bacteria</taxon>
        <taxon>Bacillati</taxon>
        <taxon>Bacillota</taxon>
        <taxon>Clostridia</taxon>
        <taxon>Eubacteriales</taxon>
        <taxon>Oscillospiraceae</taxon>
        <taxon>Pseudoflavonifractor</taxon>
    </lineage>
</organism>
<dbReference type="InterPro" id="IPR001647">
    <property type="entry name" value="HTH_TetR"/>
</dbReference>
<dbReference type="InterPro" id="IPR050624">
    <property type="entry name" value="HTH-type_Tx_Regulator"/>
</dbReference>
<dbReference type="Proteomes" id="UP000760668">
    <property type="component" value="Unassembled WGS sequence"/>
</dbReference>
<comment type="caution">
    <text evidence="4">The sequence shown here is derived from an EMBL/GenBank/DDBJ whole genome shotgun (WGS) entry which is preliminary data.</text>
</comment>
<keyword evidence="1 2" id="KW-0238">DNA-binding</keyword>
<reference evidence="4" key="1">
    <citation type="journal article" date="2021" name="PeerJ">
        <title>Extensive microbial diversity within the chicken gut microbiome revealed by metagenomics and culture.</title>
        <authorList>
            <person name="Gilroy R."/>
            <person name="Ravi A."/>
            <person name="Getino M."/>
            <person name="Pursley I."/>
            <person name="Horton D.L."/>
            <person name="Alikhan N.F."/>
            <person name="Baker D."/>
            <person name="Gharbi K."/>
            <person name="Hall N."/>
            <person name="Watson M."/>
            <person name="Adriaenssens E.M."/>
            <person name="Foster-Nyarko E."/>
            <person name="Jarju S."/>
            <person name="Secka A."/>
            <person name="Antonio M."/>
            <person name="Oren A."/>
            <person name="Chaudhuri R.R."/>
            <person name="La Ragione R."/>
            <person name="Hildebrand F."/>
            <person name="Pallen M.J."/>
        </authorList>
    </citation>
    <scope>NUCLEOTIDE SEQUENCE</scope>
    <source>
        <strain evidence="4">CHK179-5677</strain>
    </source>
</reference>
<evidence type="ECO:0000256" key="1">
    <source>
        <dbReference type="ARBA" id="ARBA00023125"/>
    </source>
</evidence>
<gene>
    <name evidence="4" type="ORF">K8V01_09040</name>
</gene>
<dbReference type="SUPFAM" id="SSF46689">
    <property type="entry name" value="Homeodomain-like"/>
    <property type="match status" value="1"/>
</dbReference>
<accession>A0A921MN41</accession>
<name>A0A921MN41_9FIRM</name>
<dbReference type="GO" id="GO:0003677">
    <property type="term" value="F:DNA binding"/>
    <property type="evidence" value="ECO:0007669"/>
    <property type="project" value="UniProtKB-UniRule"/>
</dbReference>
<feature type="domain" description="HTH tetR-type" evidence="3">
    <location>
        <begin position="4"/>
        <end position="64"/>
    </location>
</feature>
<protein>
    <submittedName>
        <fullName evidence="4">TetR/AcrR family transcriptional regulator</fullName>
    </submittedName>
</protein>
<evidence type="ECO:0000313" key="4">
    <source>
        <dbReference type="EMBL" id="HJG87151.1"/>
    </source>
</evidence>
<dbReference type="PANTHER" id="PTHR43479">
    <property type="entry name" value="ACREF/ENVCD OPERON REPRESSOR-RELATED"/>
    <property type="match status" value="1"/>
</dbReference>
<reference evidence="4" key="2">
    <citation type="submission" date="2021-09" db="EMBL/GenBank/DDBJ databases">
        <authorList>
            <person name="Gilroy R."/>
        </authorList>
    </citation>
    <scope>NUCLEOTIDE SEQUENCE</scope>
    <source>
        <strain evidence="4">CHK179-5677</strain>
    </source>
</reference>
<dbReference type="InterPro" id="IPR009057">
    <property type="entry name" value="Homeodomain-like_sf"/>
</dbReference>